<protein>
    <submittedName>
        <fullName evidence="2">Uncharacterized protein</fullName>
    </submittedName>
</protein>
<keyword evidence="3" id="KW-1185">Reference proteome</keyword>
<evidence type="ECO:0000313" key="2">
    <source>
        <dbReference type="EMBL" id="GAA1771385.1"/>
    </source>
</evidence>
<evidence type="ECO:0000313" key="3">
    <source>
        <dbReference type="Proteomes" id="UP001501475"/>
    </source>
</evidence>
<feature type="region of interest" description="Disordered" evidence="1">
    <location>
        <begin position="1"/>
        <end position="44"/>
    </location>
</feature>
<reference evidence="2 3" key="1">
    <citation type="journal article" date="2019" name="Int. J. Syst. Evol. Microbiol.">
        <title>The Global Catalogue of Microorganisms (GCM) 10K type strain sequencing project: providing services to taxonomists for standard genome sequencing and annotation.</title>
        <authorList>
            <consortium name="The Broad Institute Genomics Platform"/>
            <consortium name="The Broad Institute Genome Sequencing Center for Infectious Disease"/>
            <person name="Wu L."/>
            <person name="Ma J."/>
        </authorList>
    </citation>
    <scope>NUCLEOTIDE SEQUENCE [LARGE SCALE GENOMIC DNA]</scope>
    <source>
        <strain evidence="2 3">JCM 15591</strain>
    </source>
</reference>
<dbReference type="Proteomes" id="UP001501475">
    <property type="component" value="Unassembled WGS sequence"/>
</dbReference>
<gene>
    <name evidence="2" type="ORF">GCM10009810_31410</name>
</gene>
<proteinExistence type="predicted"/>
<comment type="caution">
    <text evidence="2">The sequence shown here is derived from an EMBL/GenBank/DDBJ whole genome shotgun (WGS) entry which is preliminary data.</text>
</comment>
<accession>A0ABN2L0R8</accession>
<feature type="compositionally biased region" description="Low complexity" evidence="1">
    <location>
        <begin position="22"/>
        <end position="44"/>
    </location>
</feature>
<dbReference type="EMBL" id="BAAAPN010000085">
    <property type="protein sequence ID" value="GAA1771385.1"/>
    <property type="molecule type" value="Genomic_DNA"/>
</dbReference>
<name>A0ABN2L0R8_9MICO</name>
<evidence type="ECO:0000256" key="1">
    <source>
        <dbReference type="SAM" id="MobiDB-lite"/>
    </source>
</evidence>
<sequence length="72" mass="7088">MVRRNASVSAKKGSLSAVPGRVSTESHTTVSSSGRPGRGAVADRVGGASLPDGLCAAVSVPVTRIATVLLTG</sequence>
<organism evidence="2 3">
    <name type="scientific">Nostocoides vanveenii</name>
    <dbReference type="NCBI Taxonomy" id="330835"/>
    <lineage>
        <taxon>Bacteria</taxon>
        <taxon>Bacillati</taxon>
        <taxon>Actinomycetota</taxon>
        <taxon>Actinomycetes</taxon>
        <taxon>Micrococcales</taxon>
        <taxon>Intrasporangiaceae</taxon>
        <taxon>Nostocoides</taxon>
    </lineage>
</organism>